<evidence type="ECO:0000256" key="1">
    <source>
        <dbReference type="SAM" id="MobiDB-lite"/>
    </source>
</evidence>
<dbReference type="AlphaFoldDB" id="A0A1Y6EKF5"/>
<dbReference type="Gene3D" id="1.10.260.40">
    <property type="entry name" value="lambda repressor-like DNA-binding domains"/>
    <property type="match status" value="1"/>
</dbReference>
<dbReference type="EMBL" id="FXWG01000001">
    <property type="protein sequence ID" value="SMQ62856.1"/>
    <property type="molecule type" value="Genomic_DNA"/>
</dbReference>
<dbReference type="InterPro" id="IPR025194">
    <property type="entry name" value="RodZ-like_C"/>
</dbReference>
<dbReference type="OrthoDB" id="9790252at2"/>
<keyword evidence="2" id="KW-0812">Transmembrane</keyword>
<name>A0A1Y6EKF5_9SPHN</name>
<gene>
    <name evidence="4" type="ORF">SAMN06297468_0763</name>
</gene>
<feature type="domain" description="Cytoskeleton protein RodZ-like C-terminal" evidence="3">
    <location>
        <begin position="184"/>
        <end position="242"/>
    </location>
</feature>
<dbReference type="GO" id="GO:0003677">
    <property type="term" value="F:DNA binding"/>
    <property type="evidence" value="ECO:0007669"/>
    <property type="project" value="InterPro"/>
</dbReference>
<reference evidence="5" key="1">
    <citation type="submission" date="2017-04" db="EMBL/GenBank/DDBJ databases">
        <authorList>
            <person name="Varghese N."/>
            <person name="Submissions S."/>
        </authorList>
    </citation>
    <scope>NUCLEOTIDE SEQUENCE [LARGE SCALE GENOMIC DNA]</scope>
</reference>
<dbReference type="Pfam" id="PF13464">
    <property type="entry name" value="RodZ_C"/>
    <property type="match status" value="1"/>
</dbReference>
<keyword evidence="2" id="KW-0472">Membrane</keyword>
<sequence>MTEHEAEAVEELPLEGAGAQLRRAREDRGLDLDQVAAETRIPTRHLEVIERGAFNELPARTYAIGFSRTYAKMLGLDEKAIADQVRSELSEHDDTRAERGMSFEPGDPAKVPSSGLAWAGGFAAIILLVGSAVFYSTYYGIGEGPGPIEPDPEPALATNEQPSADREAPVAAGSDDTVVFTALEEGVWVKFYDANGVELLQKQMASGERFEIPSDAEGPQIWTGRPDAFAITIDGKSVPKLAEDDFVMRDVAISAEALLARADQTGDDTAVQNN</sequence>
<keyword evidence="2" id="KW-1133">Transmembrane helix</keyword>
<dbReference type="PANTHER" id="PTHR34475">
    <property type="match status" value="1"/>
</dbReference>
<dbReference type="InterPro" id="IPR001387">
    <property type="entry name" value="Cro/C1-type_HTH"/>
</dbReference>
<feature type="region of interest" description="Disordered" evidence="1">
    <location>
        <begin position="88"/>
        <end position="108"/>
    </location>
</feature>
<dbReference type="Pfam" id="PF13413">
    <property type="entry name" value="HTH_25"/>
    <property type="match status" value="1"/>
</dbReference>
<dbReference type="RefSeq" id="WP_086436655.1">
    <property type="nucleotide sequence ID" value="NZ_FXWG01000001.1"/>
</dbReference>
<dbReference type="PANTHER" id="PTHR34475:SF1">
    <property type="entry name" value="CYTOSKELETON PROTEIN RODZ"/>
    <property type="match status" value="1"/>
</dbReference>
<evidence type="ECO:0000313" key="5">
    <source>
        <dbReference type="Proteomes" id="UP000194420"/>
    </source>
</evidence>
<organism evidence="4 5">
    <name type="scientific">Altererythrobacter xiamenensis</name>
    <dbReference type="NCBI Taxonomy" id="1316679"/>
    <lineage>
        <taxon>Bacteria</taxon>
        <taxon>Pseudomonadati</taxon>
        <taxon>Pseudomonadota</taxon>
        <taxon>Alphaproteobacteria</taxon>
        <taxon>Sphingomonadales</taxon>
        <taxon>Erythrobacteraceae</taxon>
        <taxon>Altererythrobacter</taxon>
    </lineage>
</organism>
<evidence type="ECO:0000259" key="3">
    <source>
        <dbReference type="Pfam" id="PF13464"/>
    </source>
</evidence>
<accession>A0A1Y6EKF5</accession>
<keyword evidence="5" id="KW-1185">Reference proteome</keyword>
<dbReference type="InterPro" id="IPR050400">
    <property type="entry name" value="Bact_Cytoskel_RodZ"/>
</dbReference>
<feature type="region of interest" description="Disordered" evidence="1">
    <location>
        <begin position="146"/>
        <end position="170"/>
    </location>
</feature>
<feature type="transmembrane region" description="Helical" evidence="2">
    <location>
        <begin position="115"/>
        <end position="135"/>
    </location>
</feature>
<proteinExistence type="predicted"/>
<evidence type="ECO:0000313" key="4">
    <source>
        <dbReference type="EMBL" id="SMQ62856.1"/>
    </source>
</evidence>
<dbReference type="Proteomes" id="UP000194420">
    <property type="component" value="Unassembled WGS sequence"/>
</dbReference>
<protein>
    <recommendedName>
        <fullName evidence="3">Cytoskeleton protein RodZ-like C-terminal domain-containing protein</fullName>
    </recommendedName>
</protein>
<dbReference type="InterPro" id="IPR010982">
    <property type="entry name" value="Lambda_DNA-bd_dom_sf"/>
</dbReference>
<dbReference type="CDD" id="cd00093">
    <property type="entry name" value="HTH_XRE"/>
    <property type="match status" value="1"/>
</dbReference>
<evidence type="ECO:0000256" key="2">
    <source>
        <dbReference type="SAM" id="Phobius"/>
    </source>
</evidence>
<feature type="compositionally biased region" description="Basic and acidic residues" evidence="1">
    <location>
        <begin position="88"/>
        <end position="101"/>
    </location>
</feature>
<dbReference type="SUPFAM" id="SSF47413">
    <property type="entry name" value="lambda repressor-like DNA-binding domains"/>
    <property type="match status" value="1"/>
</dbReference>